<dbReference type="InterPro" id="IPR029052">
    <property type="entry name" value="Metallo-depent_PP-like"/>
</dbReference>
<sequence>MTTETRRRVAILTTSDIHGFIQPYSYTEDGPSDLGFARIAGLIEGQRRLWGDHMLYVDNGDNLQGSPLAYYQAKVDSSVENVMISCLNAAGCCAAVVGNHEFNFGLSYLQEAMRQSVFPWLSANILSAATGEPAFGRPYLVHDTPDGIRIAVLGLTTAHIPMWELPEHIEGLRFEDPVACAKLWVPYLRNQEAADVVVVAYHGGFERDLLTGEPTEALTGENQGSALCQEVEGIDVLLTGHQHRHVEGIHLHGVAVIQPGTQGQFLGRVILELESGGIQETSSQARTTGDKQRWRVVSTHSELIPAGKVEPLGRILELTAPVEARLQQWLDQTLGETAGDMLIMNVRKARLEEHPFIEWINRVQMEVSGAPISCTALFDEHTPGFGEHISMRDILANYKFPNTLRVLRVTGRDIREALEKSAEYFILEQDGRIGVNPAFLLPKPQPYNYDMWEGIEYVLDVSRPPGQRVVRLEMDGAPMLSEAEYEVVMNNYRAGGGGGFDMFRGKPIIRELPTDIAELLADYIRAKQTVTARANHNWRVIGGI</sequence>
<dbReference type="RefSeq" id="WP_305756704.1">
    <property type="nucleotide sequence ID" value="NZ_JAPCKK010000031.1"/>
</dbReference>
<dbReference type="SUPFAM" id="SSF56300">
    <property type="entry name" value="Metallo-dependent phosphatases"/>
    <property type="match status" value="1"/>
</dbReference>
<keyword evidence="2" id="KW-0378">Hydrolase</keyword>
<dbReference type="InterPro" id="IPR006179">
    <property type="entry name" value="5_nucleotidase/apyrase"/>
</dbReference>
<evidence type="ECO:0000313" key="5">
    <source>
        <dbReference type="EMBL" id="MDP4099095.1"/>
    </source>
</evidence>
<dbReference type="InterPro" id="IPR004843">
    <property type="entry name" value="Calcineurin-like_PHP"/>
</dbReference>
<evidence type="ECO:0000256" key="1">
    <source>
        <dbReference type="ARBA" id="ARBA00022729"/>
    </source>
</evidence>
<reference evidence="5 6" key="1">
    <citation type="submission" date="2022-10" db="EMBL/GenBank/DDBJ databases">
        <title>Paenibacillus description and whole genome data of maize root bacterial community.</title>
        <authorList>
            <person name="Marton D."/>
            <person name="Farkas M."/>
            <person name="Cserhati M."/>
        </authorList>
    </citation>
    <scope>NUCLEOTIDE SEQUENCE [LARGE SCALE GENOMIC DNA]</scope>
    <source>
        <strain evidence="5 6">P96</strain>
    </source>
</reference>
<dbReference type="SUPFAM" id="SSF55816">
    <property type="entry name" value="5'-nucleotidase (syn. UDP-sugar hydrolase), C-terminal domain"/>
    <property type="match status" value="1"/>
</dbReference>
<keyword evidence="1" id="KW-0732">Signal</keyword>
<feature type="domain" description="5'-Nucleotidase C-terminal" evidence="4">
    <location>
        <begin position="345"/>
        <end position="503"/>
    </location>
</feature>
<comment type="caution">
    <text evidence="5">The sequence shown here is derived from an EMBL/GenBank/DDBJ whole genome shotgun (WGS) entry which is preliminary data.</text>
</comment>
<organism evidence="5 6">
    <name type="scientific">Paenibacillus zeirhizosphaerae</name>
    <dbReference type="NCBI Taxonomy" id="2987519"/>
    <lineage>
        <taxon>Bacteria</taxon>
        <taxon>Bacillati</taxon>
        <taxon>Bacillota</taxon>
        <taxon>Bacilli</taxon>
        <taxon>Bacillales</taxon>
        <taxon>Paenibacillaceae</taxon>
        <taxon>Paenibacillus</taxon>
    </lineage>
</organism>
<keyword evidence="2" id="KW-0547">Nucleotide-binding</keyword>
<dbReference type="InterPro" id="IPR008334">
    <property type="entry name" value="5'-Nucleotdase_C"/>
</dbReference>
<evidence type="ECO:0000313" key="6">
    <source>
        <dbReference type="Proteomes" id="UP001241848"/>
    </source>
</evidence>
<keyword evidence="6" id="KW-1185">Reference proteome</keyword>
<dbReference type="Pfam" id="PF02872">
    <property type="entry name" value="5_nucleotid_C"/>
    <property type="match status" value="1"/>
</dbReference>
<dbReference type="PANTHER" id="PTHR11575">
    <property type="entry name" value="5'-NUCLEOTIDASE-RELATED"/>
    <property type="match status" value="1"/>
</dbReference>
<comment type="similarity">
    <text evidence="2">Belongs to the 5'-nucleotidase family.</text>
</comment>
<dbReference type="EMBL" id="JAPCKK010000031">
    <property type="protein sequence ID" value="MDP4099095.1"/>
    <property type="molecule type" value="Genomic_DNA"/>
</dbReference>
<protein>
    <submittedName>
        <fullName evidence="5">Bifunctional metallophosphatase/5'-nucleotidase</fullName>
    </submittedName>
</protein>
<dbReference type="Pfam" id="PF00149">
    <property type="entry name" value="Metallophos"/>
    <property type="match status" value="1"/>
</dbReference>
<feature type="domain" description="Calcineurin-like phosphoesterase" evidence="3">
    <location>
        <begin position="11"/>
        <end position="244"/>
    </location>
</feature>
<gene>
    <name evidence="5" type="ORF">OIN60_20425</name>
</gene>
<proteinExistence type="inferred from homology"/>
<evidence type="ECO:0000259" key="3">
    <source>
        <dbReference type="Pfam" id="PF00149"/>
    </source>
</evidence>
<dbReference type="InterPro" id="IPR036907">
    <property type="entry name" value="5'-Nucleotdase_C_sf"/>
</dbReference>
<dbReference type="PRINTS" id="PR01607">
    <property type="entry name" value="APYRASEFAMLY"/>
</dbReference>
<dbReference type="Gene3D" id="3.60.21.10">
    <property type="match status" value="1"/>
</dbReference>
<dbReference type="Proteomes" id="UP001241848">
    <property type="component" value="Unassembled WGS sequence"/>
</dbReference>
<evidence type="ECO:0000259" key="4">
    <source>
        <dbReference type="Pfam" id="PF02872"/>
    </source>
</evidence>
<accession>A0ABT9FWT6</accession>
<evidence type="ECO:0000256" key="2">
    <source>
        <dbReference type="RuleBase" id="RU362119"/>
    </source>
</evidence>
<dbReference type="PANTHER" id="PTHR11575:SF6">
    <property type="entry name" value="2',3'-CYCLIC-NUCLEOTIDE 2'-PHOSPHODIESTERASE_3'-NUCLEOTIDASE"/>
    <property type="match status" value="1"/>
</dbReference>
<dbReference type="Gene3D" id="3.90.780.10">
    <property type="entry name" value="5'-Nucleotidase, C-terminal domain"/>
    <property type="match status" value="1"/>
</dbReference>
<name>A0ABT9FWT6_9BACL</name>